<dbReference type="Gene3D" id="3.30.230.10">
    <property type="match status" value="1"/>
</dbReference>
<dbReference type="SUPFAM" id="SSF54211">
    <property type="entry name" value="Ribosomal protein S5 domain 2-like"/>
    <property type="match status" value="1"/>
</dbReference>
<dbReference type="HAMAP" id="MF_00532_B">
    <property type="entry name" value="Ribosomal_uS9_B"/>
    <property type="match status" value="1"/>
</dbReference>
<dbReference type="NCBIfam" id="NF001099">
    <property type="entry name" value="PRK00132.1"/>
    <property type="match status" value="1"/>
</dbReference>
<organism evidence="5 6">
    <name type="scientific">Fistulifera solaris</name>
    <name type="common">Oleaginous diatom</name>
    <dbReference type="NCBI Taxonomy" id="1519565"/>
    <lineage>
        <taxon>Eukaryota</taxon>
        <taxon>Sar</taxon>
        <taxon>Stramenopiles</taxon>
        <taxon>Ochrophyta</taxon>
        <taxon>Bacillariophyta</taxon>
        <taxon>Bacillariophyceae</taxon>
        <taxon>Bacillariophycidae</taxon>
        <taxon>Naviculales</taxon>
        <taxon>Naviculaceae</taxon>
        <taxon>Fistulifera</taxon>
    </lineage>
</organism>
<keyword evidence="4" id="KW-0687">Ribonucleoprotein</keyword>
<dbReference type="GO" id="GO:0009507">
    <property type="term" value="C:chloroplast"/>
    <property type="evidence" value="ECO:0007669"/>
    <property type="project" value="UniProtKB-SubCell"/>
</dbReference>
<dbReference type="InParanoid" id="A0A1Z5JAN8"/>
<dbReference type="PANTHER" id="PTHR21569:SF1">
    <property type="entry name" value="SMALL RIBOSOMAL SUBUNIT PROTEIN US9M"/>
    <property type="match status" value="1"/>
</dbReference>
<evidence type="ECO:0000256" key="1">
    <source>
        <dbReference type="ARBA" id="ARBA00004229"/>
    </source>
</evidence>
<dbReference type="PANTHER" id="PTHR21569">
    <property type="entry name" value="RIBOSOMAL PROTEIN S9"/>
    <property type="match status" value="1"/>
</dbReference>
<evidence type="ECO:0000256" key="2">
    <source>
        <dbReference type="ARBA" id="ARBA00005251"/>
    </source>
</evidence>
<dbReference type="InterPro" id="IPR020568">
    <property type="entry name" value="Ribosomal_Su5_D2-typ_SF"/>
</dbReference>
<dbReference type="FunFam" id="3.30.230.10:FF:000001">
    <property type="entry name" value="30S ribosomal protein S9"/>
    <property type="match status" value="1"/>
</dbReference>
<dbReference type="OrthoDB" id="10254627at2759"/>
<evidence type="ECO:0000256" key="3">
    <source>
        <dbReference type="ARBA" id="ARBA00022980"/>
    </source>
</evidence>
<reference evidence="5 6" key="1">
    <citation type="journal article" date="2015" name="Plant Cell">
        <title>Oil accumulation by the oleaginous diatom Fistulifera solaris as revealed by the genome and transcriptome.</title>
        <authorList>
            <person name="Tanaka T."/>
            <person name="Maeda Y."/>
            <person name="Veluchamy A."/>
            <person name="Tanaka M."/>
            <person name="Abida H."/>
            <person name="Marechal E."/>
            <person name="Bowler C."/>
            <person name="Muto M."/>
            <person name="Sunaga Y."/>
            <person name="Tanaka M."/>
            <person name="Yoshino T."/>
            <person name="Taniguchi T."/>
            <person name="Fukuda Y."/>
            <person name="Nemoto M."/>
            <person name="Matsumoto M."/>
            <person name="Wong P.S."/>
            <person name="Aburatani S."/>
            <person name="Fujibuchi W."/>
        </authorList>
    </citation>
    <scope>NUCLEOTIDE SEQUENCE [LARGE SCALE GENOMIC DNA]</scope>
    <source>
        <strain evidence="5 6">JPCC DA0580</strain>
    </source>
</reference>
<accession>A0A1Z5JAN8</accession>
<dbReference type="GO" id="GO:0003735">
    <property type="term" value="F:structural constituent of ribosome"/>
    <property type="evidence" value="ECO:0007669"/>
    <property type="project" value="InterPro"/>
</dbReference>
<evidence type="ECO:0000256" key="4">
    <source>
        <dbReference type="ARBA" id="ARBA00023274"/>
    </source>
</evidence>
<gene>
    <name evidence="5" type="ORF">FisN_1Hh363</name>
</gene>
<dbReference type="GO" id="GO:0003723">
    <property type="term" value="F:RNA binding"/>
    <property type="evidence" value="ECO:0007669"/>
    <property type="project" value="TreeGrafter"/>
</dbReference>
<keyword evidence="6" id="KW-1185">Reference proteome</keyword>
<protein>
    <submittedName>
        <fullName evidence="5">Small subunit ribosomal protein S9</fullName>
    </submittedName>
</protein>
<sequence>MKLLHNTLIRHALCSTKRLGSHVHASSVLTSHRSFSSEETSALFRFRRSNQLSNISNDDRGKRPNSVMLFPGDYQDDAESMWDDDEDDYEASETMGGYESDTGGEQTLSETDYLIEELRRREAEDQAQRAKWIENSLPPVWKSEIDERGRAYGRGGRKKAAARVWIQPGFGEVTVNKKSFVDYFPRMSDRDLILQPLVATETCGDFDVQVMVQGGGLTGQAGAVRHGLAHALNSYNPDLYRPPLKRLGLLERDARRVERKKVGHKKARKSPQWVRR</sequence>
<evidence type="ECO:0000313" key="5">
    <source>
        <dbReference type="EMBL" id="GAX10821.1"/>
    </source>
</evidence>
<comment type="subcellular location">
    <subcellularLocation>
        <location evidence="1">Plastid</location>
        <location evidence="1">Chloroplast</location>
    </subcellularLocation>
</comment>
<comment type="caution">
    <text evidence="5">The sequence shown here is derived from an EMBL/GenBank/DDBJ whole genome shotgun (WGS) entry which is preliminary data.</text>
</comment>
<dbReference type="InterPro" id="IPR000754">
    <property type="entry name" value="Ribosomal_uS9"/>
</dbReference>
<dbReference type="Pfam" id="PF00380">
    <property type="entry name" value="Ribosomal_S9"/>
    <property type="match status" value="1"/>
</dbReference>
<dbReference type="Proteomes" id="UP000198406">
    <property type="component" value="Unassembled WGS sequence"/>
</dbReference>
<dbReference type="AlphaFoldDB" id="A0A1Z5JAN8"/>
<evidence type="ECO:0000313" key="6">
    <source>
        <dbReference type="Proteomes" id="UP000198406"/>
    </source>
</evidence>
<dbReference type="EMBL" id="BDSP01000025">
    <property type="protein sequence ID" value="GAX10821.1"/>
    <property type="molecule type" value="Genomic_DNA"/>
</dbReference>
<comment type="similarity">
    <text evidence="2">Belongs to the universal ribosomal protein uS9 family.</text>
</comment>
<keyword evidence="3 5" id="KW-0689">Ribosomal protein</keyword>
<proteinExistence type="inferred from homology"/>
<name>A0A1Z5JAN8_FISSO</name>
<dbReference type="InterPro" id="IPR023035">
    <property type="entry name" value="Ribosomal_uS9_bac/plastid"/>
</dbReference>
<dbReference type="GO" id="GO:0006412">
    <property type="term" value="P:translation"/>
    <property type="evidence" value="ECO:0007669"/>
    <property type="project" value="InterPro"/>
</dbReference>
<dbReference type="GO" id="GO:0022627">
    <property type="term" value="C:cytosolic small ribosomal subunit"/>
    <property type="evidence" value="ECO:0007669"/>
    <property type="project" value="TreeGrafter"/>
</dbReference>
<dbReference type="InterPro" id="IPR014721">
    <property type="entry name" value="Ribsml_uS5_D2-typ_fold_subgr"/>
</dbReference>